<reference evidence="1" key="1">
    <citation type="submission" date="2020-12" db="EMBL/GenBank/DDBJ databases">
        <title>Ramlibacter sp. nov., isolated from a freshwater alga, Cryptomonas.</title>
        <authorList>
            <person name="Kim H.M."/>
            <person name="Jeon C.O."/>
        </authorList>
    </citation>
    <scope>NUCLEOTIDE SEQUENCE</scope>
    <source>
        <strain evidence="1">CrO1</strain>
    </source>
</reference>
<proteinExistence type="predicted"/>
<organism evidence="1 2">
    <name type="scientific">Ramlibacter algicola</name>
    <dbReference type="NCBI Taxonomy" id="2795217"/>
    <lineage>
        <taxon>Bacteria</taxon>
        <taxon>Pseudomonadati</taxon>
        <taxon>Pseudomonadota</taxon>
        <taxon>Betaproteobacteria</taxon>
        <taxon>Burkholderiales</taxon>
        <taxon>Comamonadaceae</taxon>
        <taxon>Ramlibacter</taxon>
    </lineage>
</organism>
<evidence type="ECO:0000313" key="2">
    <source>
        <dbReference type="Proteomes" id="UP000617041"/>
    </source>
</evidence>
<dbReference type="Pfam" id="PF11162">
    <property type="entry name" value="DUF2946"/>
    <property type="match status" value="1"/>
</dbReference>
<keyword evidence="2" id="KW-1185">Reference proteome</keyword>
<accession>A0A934Q2B1</accession>
<name>A0A934Q2B1_9BURK</name>
<dbReference type="InterPro" id="IPR021333">
    <property type="entry name" value="DUF2946"/>
</dbReference>
<sequence>MAGVAPMLAQAQPIGAICTSSSDAGGTHDDGTTPAPHVLKCALCAGWSAPPPVVTVEVAAPQPLAHAVQPVVAARIAALTRAPLPARGPPLA</sequence>
<evidence type="ECO:0000313" key="1">
    <source>
        <dbReference type="EMBL" id="MBK0394835.1"/>
    </source>
</evidence>
<comment type="caution">
    <text evidence="1">The sequence shown here is derived from an EMBL/GenBank/DDBJ whole genome shotgun (WGS) entry which is preliminary data.</text>
</comment>
<gene>
    <name evidence="1" type="ORF">I8E28_19680</name>
</gene>
<dbReference type="Proteomes" id="UP000617041">
    <property type="component" value="Unassembled WGS sequence"/>
</dbReference>
<dbReference type="AlphaFoldDB" id="A0A934Q2B1"/>
<protein>
    <submittedName>
        <fullName evidence="1">DUF2946 family protein</fullName>
    </submittedName>
</protein>
<dbReference type="EMBL" id="JAEDAO010000001">
    <property type="protein sequence ID" value="MBK0394835.1"/>
    <property type="molecule type" value="Genomic_DNA"/>
</dbReference>